<dbReference type="GO" id="GO:0005886">
    <property type="term" value="C:plasma membrane"/>
    <property type="evidence" value="ECO:0007669"/>
    <property type="project" value="TreeGrafter"/>
</dbReference>
<evidence type="ECO:0000256" key="4">
    <source>
        <dbReference type="ARBA" id="ARBA00013432"/>
    </source>
</evidence>
<gene>
    <name evidence="7" type="ORF">DRV85_13830</name>
</gene>
<evidence type="ECO:0000313" key="7">
    <source>
        <dbReference type="EMBL" id="RBI84082.1"/>
    </source>
</evidence>
<dbReference type="GO" id="GO:0016024">
    <property type="term" value="P:CDP-diacylglycerol biosynthetic process"/>
    <property type="evidence" value="ECO:0007669"/>
    <property type="project" value="UniProtKB-UniPathway"/>
</dbReference>
<reference evidence="7 8" key="1">
    <citation type="submission" date="2018-07" db="EMBL/GenBank/DDBJ databases">
        <title>Rhodosalinus sp. strain E84T genomic sequence and assembly.</title>
        <authorList>
            <person name="Liu Z.-W."/>
            <person name="Lu D.-C."/>
        </authorList>
    </citation>
    <scope>NUCLEOTIDE SEQUENCE [LARGE SCALE GENOMIC DNA]</scope>
    <source>
        <strain evidence="7 8">E84</strain>
    </source>
</reference>
<dbReference type="SUPFAM" id="SSF69593">
    <property type="entry name" value="Glycerol-3-phosphate (1)-acyltransferase"/>
    <property type="match status" value="1"/>
</dbReference>
<comment type="caution">
    <text evidence="7">The sequence shown here is derived from an EMBL/GenBank/DDBJ whole genome shotgun (WGS) entry which is preliminary data.</text>
</comment>
<comment type="catalytic activity">
    <reaction evidence="5">
        <text>sn-glycerol 3-phosphate + an acyl-CoA = a 1-acyl-sn-glycero-3-phosphate + CoA</text>
        <dbReference type="Rhea" id="RHEA:15325"/>
        <dbReference type="ChEBI" id="CHEBI:57287"/>
        <dbReference type="ChEBI" id="CHEBI:57597"/>
        <dbReference type="ChEBI" id="CHEBI:57970"/>
        <dbReference type="ChEBI" id="CHEBI:58342"/>
        <dbReference type="EC" id="2.3.1.15"/>
    </reaction>
</comment>
<dbReference type="Pfam" id="PF01553">
    <property type="entry name" value="Acyltransferase"/>
    <property type="match status" value="1"/>
</dbReference>
<dbReference type="EMBL" id="QNTQ01000013">
    <property type="protein sequence ID" value="RBI84082.1"/>
    <property type="molecule type" value="Genomic_DNA"/>
</dbReference>
<name>A0A365U8L7_9RHOB</name>
<evidence type="ECO:0000256" key="3">
    <source>
        <dbReference type="ARBA" id="ARBA00013113"/>
    </source>
</evidence>
<dbReference type="InterPro" id="IPR045520">
    <property type="entry name" value="GPAT/DHAPAT_C"/>
</dbReference>
<comment type="pathway">
    <text evidence="2">Phospholipid metabolism; CDP-diacylglycerol biosynthesis; CDP-diacylglycerol from sn-glycerol 3-phosphate: step 1/3.</text>
</comment>
<keyword evidence="8" id="KW-1185">Reference proteome</keyword>
<dbReference type="PANTHER" id="PTHR12563">
    <property type="entry name" value="GLYCEROL-3-PHOSPHATE ACYLTRANSFERASE"/>
    <property type="match status" value="1"/>
</dbReference>
<protein>
    <recommendedName>
        <fullName evidence="4">Glycerol-3-phosphate acyltransferase</fullName>
        <ecNumber evidence="3">2.3.1.15</ecNumber>
    </recommendedName>
</protein>
<evidence type="ECO:0000256" key="5">
    <source>
        <dbReference type="ARBA" id="ARBA00048427"/>
    </source>
</evidence>
<accession>A0A365U8L7</accession>
<evidence type="ECO:0000259" key="6">
    <source>
        <dbReference type="SMART" id="SM00563"/>
    </source>
</evidence>
<organism evidence="7 8">
    <name type="scientific">Rhodosalinus halophilus</name>
    <dbReference type="NCBI Taxonomy" id="2259333"/>
    <lineage>
        <taxon>Bacteria</taxon>
        <taxon>Pseudomonadati</taxon>
        <taxon>Pseudomonadota</taxon>
        <taxon>Alphaproteobacteria</taxon>
        <taxon>Rhodobacterales</taxon>
        <taxon>Paracoccaceae</taxon>
        <taxon>Rhodosalinus</taxon>
    </lineage>
</organism>
<sequence>MTASVTLPLWLFLLILAFAAVTFASHFLFPSVRWFFRRRLERAVARLNERLERPIRPFKLAERHDTIQRLIYDPEVSRAVVATAEAEGIPESVAFERARRYAREIVPAFSASLYFGLAIRLARWLSGTLYAVRLERAAVVGRIDRDATVVFVMNHRSNMDYVLLTHLVAETSPLAYAVGEWARIWPVSRLIRALGGYFIRRREGNMLYRRVLARYVQLATEGGVTQAIYPEGGLSLTGGLGPPKLGLLKYIAEADTQGRDVVFVPVGLNYDRVLEDRLLTRAGETGGRRFRARPSAIARFVLGQLWLKLRGRHRRFGQAAVRFGRPLSLSGFRGEGAAETERLAAELMDRIGAAVPAVPVPLVAHLLLAEGPMDREALEARAQALGDGWAAPAARPEALAQAVGQLTARRVILEEGGVLSPAESQRPLLSFYARSIAHLLPPDAAAAE</sequence>
<dbReference type="EC" id="2.3.1.15" evidence="3"/>
<dbReference type="UniPathway" id="UPA00557">
    <property type="reaction ID" value="UER00612"/>
</dbReference>
<comment type="subcellular location">
    <subcellularLocation>
        <location evidence="1">Endomembrane system</location>
        <topology evidence="1">Peripheral membrane protein</topology>
    </subcellularLocation>
</comment>
<dbReference type="Pfam" id="PF19277">
    <property type="entry name" value="GPAT_C"/>
    <property type="match status" value="1"/>
</dbReference>
<proteinExistence type="predicted"/>
<dbReference type="GO" id="GO:0004366">
    <property type="term" value="F:glycerol-3-phosphate O-acyltransferase activity"/>
    <property type="evidence" value="ECO:0007669"/>
    <property type="project" value="UniProtKB-EC"/>
</dbReference>
<dbReference type="OrthoDB" id="335193at2"/>
<dbReference type="GO" id="GO:0012505">
    <property type="term" value="C:endomembrane system"/>
    <property type="evidence" value="ECO:0007669"/>
    <property type="project" value="UniProtKB-SubCell"/>
</dbReference>
<keyword evidence="7" id="KW-0012">Acyltransferase</keyword>
<evidence type="ECO:0000313" key="8">
    <source>
        <dbReference type="Proteomes" id="UP000253370"/>
    </source>
</evidence>
<dbReference type="RefSeq" id="WP_113290061.1">
    <property type="nucleotide sequence ID" value="NZ_QNTQ01000013.1"/>
</dbReference>
<dbReference type="AlphaFoldDB" id="A0A365U8L7"/>
<evidence type="ECO:0000256" key="1">
    <source>
        <dbReference type="ARBA" id="ARBA00004184"/>
    </source>
</evidence>
<dbReference type="SMART" id="SM00563">
    <property type="entry name" value="PlsC"/>
    <property type="match status" value="1"/>
</dbReference>
<dbReference type="PANTHER" id="PTHR12563:SF17">
    <property type="entry name" value="DIHYDROXYACETONE PHOSPHATE ACYLTRANSFERASE"/>
    <property type="match status" value="1"/>
</dbReference>
<keyword evidence="7" id="KW-0808">Transferase</keyword>
<dbReference type="Proteomes" id="UP000253370">
    <property type="component" value="Unassembled WGS sequence"/>
</dbReference>
<evidence type="ECO:0000256" key="2">
    <source>
        <dbReference type="ARBA" id="ARBA00004765"/>
    </source>
</evidence>
<feature type="domain" description="Phospholipid/glycerol acyltransferase" evidence="6">
    <location>
        <begin position="149"/>
        <end position="271"/>
    </location>
</feature>
<dbReference type="InterPro" id="IPR022284">
    <property type="entry name" value="GPAT/DHAPAT"/>
</dbReference>
<dbReference type="InterPro" id="IPR002123">
    <property type="entry name" value="Plipid/glycerol_acylTrfase"/>
</dbReference>